<dbReference type="EMBL" id="HACA01019238">
    <property type="protein sequence ID" value="CDW36599.1"/>
    <property type="molecule type" value="Transcribed_RNA"/>
</dbReference>
<accession>A0A0K2UEB1</accession>
<reference evidence="1" key="1">
    <citation type="submission" date="2014-05" db="EMBL/GenBank/DDBJ databases">
        <authorList>
            <person name="Chronopoulou M."/>
        </authorList>
    </citation>
    <scope>NUCLEOTIDE SEQUENCE</scope>
    <source>
        <tissue evidence="1">Whole organism</tissue>
    </source>
</reference>
<name>A0A0K2UEB1_LEPSM</name>
<proteinExistence type="predicted"/>
<organism evidence="1">
    <name type="scientific">Lepeophtheirus salmonis</name>
    <name type="common">Salmon louse</name>
    <name type="synonym">Caligus salmonis</name>
    <dbReference type="NCBI Taxonomy" id="72036"/>
    <lineage>
        <taxon>Eukaryota</taxon>
        <taxon>Metazoa</taxon>
        <taxon>Ecdysozoa</taxon>
        <taxon>Arthropoda</taxon>
        <taxon>Crustacea</taxon>
        <taxon>Multicrustacea</taxon>
        <taxon>Hexanauplia</taxon>
        <taxon>Copepoda</taxon>
        <taxon>Siphonostomatoida</taxon>
        <taxon>Caligidae</taxon>
        <taxon>Lepeophtheirus</taxon>
    </lineage>
</organism>
<evidence type="ECO:0000313" key="1">
    <source>
        <dbReference type="EMBL" id="CDW36599.1"/>
    </source>
</evidence>
<dbReference type="AlphaFoldDB" id="A0A0K2UEB1"/>
<protein>
    <submittedName>
        <fullName evidence="1">Uncharacterized protein</fullName>
    </submittedName>
</protein>
<sequence>MLCPNRFPGLSKTLKLVDFKDLLV</sequence>